<accession>A0A371YNH1</accession>
<keyword evidence="1" id="KW-1133">Transmembrane helix</keyword>
<gene>
    <name evidence="2" type="ORF">C9E89_013420</name>
</gene>
<proteinExistence type="predicted"/>
<feature type="transmembrane region" description="Helical" evidence="1">
    <location>
        <begin position="29"/>
        <end position="62"/>
    </location>
</feature>
<dbReference type="Proteomes" id="UP000240957">
    <property type="component" value="Unassembled WGS sequence"/>
</dbReference>
<name>A0A371YNH1_9GAMM</name>
<reference evidence="2 3" key="1">
    <citation type="submission" date="2018-08" db="EMBL/GenBank/DDBJ databases">
        <title>The draft genome of Acinetobacter sichuanensis strain WCHAc060041.</title>
        <authorList>
            <person name="Qin J."/>
            <person name="Feng Y."/>
            <person name="Zong Z."/>
        </authorList>
    </citation>
    <scope>NUCLEOTIDE SEQUENCE [LARGE SCALE GENOMIC DNA]</scope>
    <source>
        <strain evidence="2 3">WCHAc060041</strain>
    </source>
</reference>
<evidence type="ECO:0000313" key="3">
    <source>
        <dbReference type="Proteomes" id="UP000240957"/>
    </source>
</evidence>
<organism evidence="2 3">
    <name type="scientific">Acinetobacter sichuanensis</name>
    <dbReference type="NCBI Taxonomy" id="2136183"/>
    <lineage>
        <taxon>Bacteria</taxon>
        <taxon>Pseudomonadati</taxon>
        <taxon>Pseudomonadota</taxon>
        <taxon>Gammaproteobacteria</taxon>
        <taxon>Moraxellales</taxon>
        <taxon>Moraxellaceae</taxon>
        <taxon>Acinetobacter</taxon>
    </lineage>
</organism>
<keyword evidence="1" id="KW-0472">Membrane</keyword>
<protein>
    <submittedName>
        <fullName evidence="2">Uncharacterized protein</fullName>
    </submittedName>
</protein>
<evidence type="ECO:0000256" key="1">
    <source>
        <dbReference type="SAM" id="Phobius"/>
    </source>
</evidence>
<dbReference type="EMBL" id="PYIX02000023">
    <property type="protein sequence ID" value="RFC83003.1"/>
    <property type="molecule type" value="Genomic_DNA"/>
</dbReference>
<keyword evidence="1" id="KW-0812">Transmembrane</keyword>
<comment type="caution">
    <text evidence="2">The sequence shown here is derived from an EMBL/GenBank/DDBJ whole genome shotgun (WGS) entry which is preliminary data.</text>
</comment>
<evidence type="ECO:0000313" key="2">
    <source>
        <dbReference type="EMBL" id="RFC83003.1"/>
    </source>
</evidence>
<sequence length="97" mass="11428">MNADNTQLDIDTLHHCIAISKSKKRAWTMIMYCVGLPCIVCLFIPSTWLFVMFALPFFLLAIDWRDKHEKDFQLFLEQIIAYEQSLTEQLEKDKVNT</sequence>
<dbReference type="AlphaFoldDB" id="A0A371YNH1"/>